<reference evidence="9" key="1">
    <citation type="journal article" date="2019" name="Int. J. Syst. Evol. Microbiol.">
        <title>The Global Catalogue of Microorganisms (GCM) 10K type strain sequencing project: providing services to taxonomists for standard genome sequencing and annotation.</title>
        <authorList>
            <consortium name="The Broad Institute Genomics Platform"/>
            <consortium name="The Broad Institute Genome Sequencing Center for Infectious Disease"/>
            <person name="Wu L."/>
            <person name="Ma J."/>
        </authorList>
    </citation>
    <scope>NUCLEOTIDE SEQUENCE [LARGE SCALE GENOMIC DNA]</scope>
    <source>
        <strain evidence="9">ZS-35-S2</strain>
    </source>
</reference>
<evidence type="ECO:0000313" key="8">
    <source>
        <dbReference type="EMBL" id="MFD2236041.1"/>
    </source>
</evidence>
<keyword evidence="4 6" id="KW-1133">Transmembrane helix</keyword>
<feature type="domain" description="RDD" evidence="7">
    <location>
        <begin position="28"/>
        <end position="149"/>
    </location>
</feature>
<feature type="transmembrane region" description="Helical" evidence="6">
    <location>
        <begin position="64"/>
        <end position="90"/>
    </location>
</feature>
<accession>A0ABW5CGI3</accession>
<evidence type="ECO:0000256" key="2">
    <source>
        <dbReference type="ARBA" id="ARBA00022475"/>
    </source>
</evidence>
<proteinExistence type="predicted"/>
<keyword evidence="3 6" id="KW-0812">Transmembrane</keyword>
<comment type="subcellular location">
    <subcellularLocation>
        <location evidence="1">Cell membrane</location>
        <topology evidence="1">Multi-pass membrane protein</topology>
    </subcellularLocation>
</comment>
<feature type="transmembrane region" description="Helical" evidence="6">
    <location>
        <begin position="35"/>
        <end position="58"/>
    </location>
</feature>
<keyword evidence="2" id="KW-1003">Cell membrane</keyword>
<gene>
    <name evidence="8" type="ORF">ACFSKQ_01005</name>
</gene>
<feature type="transmembrane region" description="Helical" evidence="6">
    <location>
        <begin position="111"/>
        <end position="137"/>
    </location>
</feature>
<dbReference type="RefSeq" id="WP_209736023.1">
    <property type="nucleotide sequence ID" value="NZ_CP072611.1"/>
</dbReference>
<protein>
    <submittedName>
        <fullName evidence="8">RDD family protein</fullName>
    </submittedName>
</protein>
<evidence type="ECO:0000256" key="6">
    <source>
        <dbReference type="SAM" id="Phobius"/>
    </source>
</evidence>
<dbReference type="InterPro" id="IPR010432">
    <property type="entry name" value="RDD"/>
</dbReference>
<dbReference type="PANTHER" id="PTHR36115">
    <property type="entry name" value="PROLINE-RICH ANTIGEN HOMOLOG-RELATED"/>
    <property type="match status" value="1"/>
</dbReference>
<organism evidence="8 9">
    <name type="scientific">Aureimonas populi</name>
    <dbReference type="NCBI Taxonomy" id="1701758"/>
    <lineage>
        <taxon>Bacteria</taxon>
        <taxon>Pseudomonadati</taxon>
        <taxon>Pseudomonadota</taxon>
        <taxon>Alphaproteobacteria</taxon>
        <taxon>Hyphomicrobiales</taxon>
        <taxon>Aurantimonadaceae</taxon>
        <taxon>Aureimonas</taxon>
    </lineage>
</organism>
<keyword evidence="9" id="KW-1185">Reference proteome</keyword>
<sequence>MTNTAPSSPRFAQATALDDVRAYDGVRTRRSLAFLFDYTAILILSIPAALVIGVLGVVTLGLGWALYAFLLPVLAILYVGFTMGGSAQATPGMRLCGVRMARLDGQEIDPVYAVLHAVLFWASCSVLTPFVLLMALFTRRKQMLHDYLLGTVAVRRRPV</sequence>
<keyword evidence="5 6" id="KW-0472">Membrane</keyword>
<comment type="caution">
    <text evidence="8">The sequence shown here is derived from an EMBL/GenBank/DDBJ whole genome shotgun (WGS) entry which is preliminary data.</text>
</comment>
<dbReference type="EMBL" id="JBHUIJ010000002">
    <property type="protein sequence ID" value="MFD2236041.1"/>
    <property type="molecule type" value="Genomic_DNA"/>
</dbReference>
<name>A0ABW5CGI3_9HYPH</name>
<evidence type="ECO:0000259" key="7">
    <source>
        <dbReference type="Pfam" id="PF06271"/>
    </source>
</evidence>
<dbReference type="Pfam" id="PF06271">
    <property type="entry name" value="RDD"/>
    <property type="match status" value="1"/>
</dbReference>
<evidence type="ECO:0000313" key="9">
    <source>
        <dbReference type="Proteomes" id="UP001597371"/>
    </source>
</evidence>
<dbReference type="InterPro" id="IPR051791">
    <property type="entry name" value="Pra-immunoreactive"/>
</dbReference>
<evidence type="ECO:0000256" key="4">
    <source>
        <dbReference type="ARBA" id="ARBA00022989"/>
    </source>
</evidence>
<evidence type="ECO:0000256" key="5">
    <source>
        <dbReference type="ARBA" id="ARBA00023136"/>
    </source>
</evidence>
<evidence type="ECO:0000256" key="1">
    <source>
        <dbReference type="ARBA" id="ARBA00004651"/>
    </source>
</evidence>
<dbReference type="Proteomes" id="UP001597371">
    <property type="component" value="Unassembled WGS sequence"/>
</dbReference>
<dbReference type="PANTHER" id="PTHR36115:SF6">
    <property type="entry name" value="PROLINE-RICH ANTIGEN HOMOLOG"/>
    <property type="match status" value="1"/>
</dbReference>
<evidence type="ECO:0000256" key="3">
    <source>
        <dbReference type="ARBA" id="ARBA00022692"/>
    </source>
</evidence>